<comment type="caution">
    <text evidence="1">The sequence shown here is derived from an EMBL/GenBank/DDBJ whole genome shotgun (WGS) entry which is preliminary data.</text>
</comment>
<evidence type="ECO:0000313" key="1">
    <source>
        <dbReference type="EMBL" id="KAG7496124.1"/>
    </source>
</evidence>
<sequence length="65" mass="7583">MSSVLENRLEWRIMGVQVIPQDVLNIRQDQELELVQAWCNVAVSRCHSADEPRIMLPDSVFHHLE</sequence>
<evidence type="ECO:0000313" key="2">
    <source>
        <dbReference type="Proteomes" id="UP000693946"/>
    </source>
</evidence>
<dbReference type="EMBL" id="JAGKHQ010000015">
    <property type="protein sequence ID" value="KAG7496124.1"/>
    <property type="molecule type" value="Genomic_DNA"/>
</dbReference>
<name>A0AAV6QRX6_SOLSE</name>
<proteinExistence type="predicted"/>
<protein>
    <submittedName>
        <fullName evidence="1">Uncharacterized protein</fullName>
    </submittedName>
</protein>
<organism evidence="1 2">
    <name type="scientific">Solea senegalensis</name>
    <name type="common">Senegalese sole</name>
    <dbReference type="NCBI Taxonomy" id="28829"/>
    <lineage>
        <taxon>Eukaryota</taxon>
        <taxon>Metazoa</taxon>
        <taxon>Chordata</taxon>
        <taxon>Craniata</taxon>
        <taxon>Vertebrata</taxon>
        <taxon>Euteleostomi</taxon>
        <taxon>Actinopterygii</taxon>
        <taxon>Neopterygii</taxon>
        <taxon>Teleostei</taxon>
        <taxon>Neoteleostei</taxon>
        <taxon>Acanthomorphata</taxon>
        <taxon>Carangaria</taxon>
        <taxon>Pleuronectiformes</taxon>
        <taxon>Pleuronectoidei</taxon>
        <taxon>Soleidae</taxon>
        <taxon>Solea</taxon>
    </lineage>
</organism>
<accession>A0AAV6QRX6</accession>
<dbReference type="Proteomes" id="UP000693946">
    <property type="component" value="Linkage Group LG3"/>
</dbReference>
<keyword evidence="2" id="KW-1185">Reference proteome</keyword>
<reference evidence="1 2" key="1">
    <citation type="journal article" date="2021" name="Sci. Rep.">
        <title>Chromosome anchoring in Senegalese sole (Solea senegalensis) reveals sex-associated markers and genome rearrangements in flatfish.</title>
        <authorList>
            <person name="Guerrero-Cozar I."/>
            <person name="Gomez-Garrido J."/>
            <person name="Berbel C."/>
            <person name="Martinez-Blanch J.F."/>
            <person name="Alioto T."/>
            <person name="Claros M.G."/>
            <person name="Gagnaire P.A."/>
            <person name="Manchado M."/>
        </authorList>
    </citation>
    <scope>NUCLEOTIDE SEQUENCE [LARGE SCALE GENOMIC DNA]</scope>
    <source>
        <strain evidence="1">Sse05_10M</strain>
    </source>
</reference>
<dbReference type="AlphaFoldDB" id="A0AAV6QRX6"/>
<gene>
    <name evidence="1" type="ORF">JOB18_012534</name>
</gene>